<keyword evidence="3" id="KW-1185">Reference proteome</keyword>
<feature type="region of interest" description="Disordered" evidence="1">
    <location>
        <begin position="1"/>
        <end position="45"/>
    </location>
</feature>
<name>A0A371F3V7_MUCPR</name>
<accession>A0A371F3V7</accession>
<dbReference type="Proteomes" id="UP000257109">
    <property type="component" value="Unassembled WGS sequence"/>
</dbReference>
<evidence type="ECO:0000313" key="3">
    <source>
        <dbReference type="Proteomes" id="UP000257109"/>
    </source>
</evidence>
<feature type="non-terminal residue" evidence="2">
    <location>
        <position position="1"/>
    </location>
</feature>
<evidence type="ECO:0000313" key="2">
    <source>
        <dbReference type="EMBL" id="RDX72987.1"/>
    </source>
</evidence>
<feature type="compositionally biased region" description="Polar residues" evidence="1">
    <location>
        <begin position="389"/>
        <end position="402"/>
    </location>
</feature>
<proteinExistence type="predicted"/>
<organism evidence="2 3">
    <name type="scientific">Mucuna pruriens</name>
    <name type="common">Velvet bean</name>
    <name type="synonym">Dolichos pruriens</name>
    <dbReference type="NCBI Taxonomy" id="157652"/>
    <lineage>
        <taxon>Eukaryota</taxon>
        <taxon>Viridiplantae</taxon>
        <taxon>Streptophyta</taxon>
        <taxon>Embryophyta</taxon>
        <taxon>Tracheophyta</taxon>
        <taxon>Spermatophyta</taxon>
        <taxon>Magnoliopsida</taxon>
        <taxon>eudicotyledons</taxon>
        <taxon>Gunneridae</taxon>
        <taxon>Pentapetalae</taxon>
        <taxon>rosids</taxon>
        <taxon>fabids</taxon>
        <taxon>Fabales</taxon>
        <taxon>Fabaceae</taxon>
        <taxon>Papilionoideae</taxon>
        <taxon>50 kb inversion clade</taxon>
        <taxon>NPAAA clade</taxon>
        <taxon>indigoferoid/millettioid clade</taxon>
        <taxon>Phaseoleae</taxon>
        <taxon>Mucuna</taxon>
    </lineage>
</organism>
<feature type="region of interest" description="Disordered" evidence="1">
    <location>
        <begin position="387"/>
        <end position="409"/>
    </location>
</feature>
<feature type="compositionally biased region" description="Basic residues" evidence="1">
    <location>
        <begin position="1"/>
        <end position="10"/>
    </location>
</feature>
<feature type="compositionally biased region" description="Low complexity" evidence="1">
    <location>
        <begin position="23"/>
        <end position="40"/>
    </location>
</feature>
<dbReference type="EMBL" id="QJKJ01010693">
    <property type="protein sequence ID" value="RDX72987.1"/>
    <property type="molecule type" value="Genomic_DNA"/>
</dbReference>
<feature type="region of interest" description="Disordered" evidence="1">
    <location>
        <begin position="438"/>
        <end position="465"/>
    </location>
</feature>
<sequence length="520" mass="58405">PRRSRPITRKLSRDEVVPARLTPSWSGQASQSSSPMRSGPKVYPPQLQIRGHLSSSSAATLLLEKLVAQVTQGGGGPSPSTMAIVMEDGVTVSRPCSGTKSVRLYSIRLNLTKTLLDKDLPSPYRTSLYRERVGTLHSKYDIKMLLSNLGASINVMPMSIYKALNFGRKIRTRINLNSRETIPDDIQNKIDVHARTLLMEFGDTLVQFNIFEVMKHPIEDHSLFGIDLTNELAEEYFQLDSHSEDINNFAEKTDSIGCLRSISKEEADHVESRKVHNLSDSVDNNNDIADLDFEAKLLEVLDQVCKHENSECFTKVEVQVAGNKKLLSAQLATIFMVEDESAKGSRDRERTKVISAKKTTVKVNLHVQTHAKTISAKEDQKQAEAKFISNVQGEDSIPSRSNSRIERRVESDFHLTRTKSRRRSQPQQPKAEIMSAHLVSSSTQVDQPDSKASHDNSSSLPPPMELKPLPKYLKYAYLDTQQHLLVIIANNLHQEQEDKLLQVLRQHKRQLGGNSLNSLE</sequence>
<gene>
    <name evidence="2" type="ORF">CR513_47460</name>
</gene>
<dbReference type="AlphaFoldDB" id="A0A371F3V7"/>
<dbReference type="OrthoDB" id="1934381at2759"/>
<comment type="caution">
    <text evidence="2">The sequence shown here is derived from an EMBL/GenBank/DDBJ whole genome shotgun (WGS) entry which is preliminary data.</text>
</comment>
<reference evidence="2" key="1">
    <citation type="submission" date="2018-05" db="EMBL/GenBank/DDBJ databases">
        <title>Draft genome of Mucuna pruriens seed.</title>
        <authorList>
            <person name="Nnadi N.E."/>
            <person name="Vos R."/>
            <person name="Hasami M.H."/>
            <person name="Devisetty U.K."/>
            <person name="Aguiy J.C."/>
        </authorList>
    </citation>
    <scope>NUCLEOTIDE SEQUENCE [LARGE SCALE GENOMIC DNA]</scope>
    <source>
        <strain evidence="2">JCA_2017</strain>
    </source>
</reference>
<feature type="compositionally biased region" description="Polar residues" evidence="1">
    <location>
        <begin position="438"/>
        <end position="447"/>
    </location>
</feature>
<protein>
    <submittedName>
        <fullName evidence="2">Uncharacterized protein</fullName>
    </submittedName>
</protein>
<evidence type="ECO:0000256" key="1">
    <source>
        <dbReference type="SAM" id="MobiDB-lite"/>
    </source>
</evidence>